<reference evidence="3" key="2">
    <citation type="submission" date="2023-05" db="EMBL/GenBank/DDBJ databases">
        <authorList>
            <person name="Schelkunov M.I."/>
        </authorList>
    </citation>
    <scope>NUCLEOTIDE SEQUENCE</scope>
    <source>
        <strain evidence="3">Hsosn_3</strain>
        <tissue evidence="3">Leaf</tissue>
    </source>
</reference>
<reference evidence="3" key="1">
    <citation type="submission" date="2023-02" db="EMBL/GenBank/DDBJ databases">
        <title>Genome of toxic invasive species Heracleum sosnowskyi carries increased number of genes despite the absence of recent whole-genome duplications.</title>
        <authorList>
            <person name="Schelkunov M."/>
            <person name="Shtratnikova V."/>
            <person name="Makarenko M."/>
            <person name="Klepikova A."/>
            <person name="Omelchenko D."/>
            <person name="Novikova G."/>
            <person name="Obukhova E."/>
            <person name="Bogdanov V."/>
            <person name="Penin A."/>
            <person name="Logacheva M."/>
        </authorList>
    </citation>
    <scope>NUCLEOTIDE SEQUENCE</scope>
    <source>
        <strain evidence="3">Hsosn_3</strain>
        <tissue evidence="3">Leaf</tissue>
    </source>
</reference>
<gene>
    <name evidence="3" type="ORF">POM88_044926</name>
</gene>
<dbReference type="SUPFAM" id="SSF57863">
    <property type="entry name" value="ArfGap/RecO-like zinc finger"/>
    <property type="match status" value="1"/>
</dbReference>
<dbReference type="EMBL" id="JAUIZM010000010">
    <property type="protein sequence ID" value="KAK1360452.1"/>
    <property type="molecule type" value="Genomic_DNA"/>
</dbReference>
<feature type="compositionally biased region" description="Low complexity" evidence="1">
    <location>
        <begin position="104"/>
        <end position="114"/>
    </location>
</feature>
<dbReference type="Pfam" id="PF01412">
    <property type="entry name" value="ArfGap"/>
    <property type="match status" value="1"/>
</dbReference>
<dbReference type="Gene3D" id="2.60.40.150">
    <property type="entry name" value="C2 domain"/>
    <property type="match status" value="1"/>
</dbReference>
<sequence>MFMWQVKSIQLDEWTDEEVDALEALGGNTSVNFNYEGSIPDNFKKPKPDSSIEERADFIRRKYGLQKFMKADELISLPHPSASTSTIHSSSDLDKKKFEKKSSQKSQSRSNSFLNSWRKSKSKSTKKCNSSVGMVEFIGLIKIKKVKGSNLAVRDMRTSDPYLVLSLGSQSVKTNAIKNSLNHVWKEMFMLSIPDDVPPLKVHVYDEDMFTTDDYMGEAEIDIQPLVTAAKVADTCKSGKSMQLGKLVASKENKLVSDGIISLVDGKVIQELILRLKNVEKGVLEVELECVPLMQ</sequence>
<proteinExistence type="predicted"/>
<feature type="compositionally biased region" description="Basic and acidic residues" evidence="1">
    <location>
        <begin position="91"/>
        <end position="102"/>
    </location>
</feature>
<keyword evidence="4" id="KW-1185">Reference proteome</keyword>
<dbReference type="GO" id="GO:0005543">
    <property type="term" value="F:phospholipid binding"/>
    <property type="evidence" value="ECO:0007669"/>
    <property type="project" value="InterPro"/>
</dbReference>
<evidence type="ECO:0000313" key="3">
    <source>
        <dbReference type="EMBL" id="KAK1360452.1"/>
    </source>
</evidence>
<dbReference type="InterPro" id="IPR035892">
    <property type="entry name" value="C2_domain_sf"/>
</dbReference>
<organism evidence="3 4">
    <name type="scientific">Heracleum sosnowskyi</name>
    <dbReference type="NCBI Taxonomy" id="360622"/>
    <lineage>
        <taxon>Eukaryota</taxon>
        <taxon>Viridiplantae</taxon>
        <taxon>Streptophyta</taxon>
        <taxon>Embryophyta</taxon>
        <taxon>Tracheophyta</taxon>
        <taxon>Spermatophyta</taxon>
        <taxon>Magnoliopsida</taxon>
        <taxon>eudicotyledons</taxon>
        <taxon>Gunneridae</taxon>
        <taxon>Pentapetalae</taxon>
        <taxon>asterids</taxon>
        <taxon>campanulids</taxon>
        <taxon>Apiales</taxon>
        <taxon>Apiaceae</taxon>
        <taxon>Apioideae</taxon>
        <taxon>apioid superclade</taxon>
        <taxon>Tordylieae</taxon>
        <taxon>Tordyliinae</taxon>
        <taxon>Heracleum</taxon>
    </lineage>
</organism>
<feature type="compositionally biased region" description="Low complexity" evidence="1">
    <location>
        <begin position="80"/>
        <end position="90"/>
    </location>
</feature>
<dbReference type="SUPFAM" id="SSF49562">
    <property type="entry name" value="C2 domain (Calcium/lipid-binding domain, CaLB)"/>
    <property type="match status" value="1"/>
</dbReference>
<dbReference type="InterPro" id="IPR038508">
    <property type="entry name" value="ArfGAP_dom_sf"/>
</dbReference>
<feature type="domain" description="C2" evidence="2">
    <location>
        <begin position="122"/>
        <end position="237"/>
    </location>
</feature>
<dbReference type="PANTHER" id="PTHR46220">
    <property type="entry name" value="ADP-RIBOSYLATION FACTOR GTPASE-ACTIVATING PROTEIN AGD12"/>
    <property type="match status" value="1"/>
</dbReference>
<dbReference type="AlphaFoldDB" id="A0AAD8M5S1"/>
<dbReference type="SMART" id="SM00239">
    <property type="entry name" value="C2"/>
    <property type="match status" value="1"/>
</dbReference>
<dbReference type="InterPro" id="IPR001164">
    <property type="entry name" value="ArfGAP_dom"/>
</dbReference>
<accession>A0AAD8M5S1</accession>
<dbReference type="Gene3D" id="1.10.220.150">
    <property type="entry name" value="Arf GTPase activating protein"/>
    <property type="match status" value="1"/>
</dbReference>
<evidence type="ECO:0000256" key="1">
    <source>
        <dbReference type="SAM" id="MobiDB-lite"/>
    </source>
</evidence>
<evidence type="ECO:0000313" key="4">
    <source>
        <dbReference type="Proteomes" id="UP001237642"/>
    </source>
</evidence>
<dbReference type="Pfam" id="PF00168">
    <property type="entry name" value="C2"/>
    <property type="match status" value="1"/>
</dbReference>
<dbReference type="PANTHER" id="PTHR46220:SF2">
    <property type="entry name" value="ADP-RIBOSYLATION FACTOR GTPASE-ACTIVATING PROTEIN AGD11-RELATED"/>
    <property type="match status" value="1"/>
</dbReference>
<dbReference type="Proteomes" id="UP001237642">
    <property type="component" value="Unassembled WGS sequence"/>
</dbReference>
<protein>
    <submittedName>
        <fullName evidence="3">ADP-ribosylation factor GTPase-activating protein AGD11</fullName>
    </submittedName>
</protein>
<dbReference type="GO" id="GO:0005096">
    <property type="term" value="F:GTPase activator activity"/>
    <property type="evidence" value="ECO:0007669"/>
    <property type="project" value="InterPro"/>
</dbReference>
<dbReference type="InterPro" id="IPR037278">
    <property type="entry name" value="ARFGAP/RecO"/>
</dbReference>
<dbReference type="PROSITE" id="PS50004">
    <property type="entry name" value="C2"/>
    <property type="match status" value="1"/>
</dbReference>
<dbReference type="InterPro" id="IPR044518">
    <property type="entry name" value="ARF_GAP_AGD11/12/13"/>
</dbReference>
<dbReference type="InterPro" id="IPR000008">
    <property type="entry name" value="C2_dom"/>
</dbReference>
<evidence type="ECO:0000259" key="2">
    <source>
        <dbReference type="PROSITE" id="PS50004"/>
    </source>
</evidence>
<comment type="caution">
    <text evidence="3">The sequence shown here is derived from an EMBL/GenBank/DDBJ whole genome shotgun (WGS) entry which is preliminary data.</text>
</comment>
<name>A0AAD8M5S1_9APIA</name>
<feature type="region of interest" description="Disordered" evidence="1">
    <location>
        <begin position="80"/>
        <end position="125"/>
    </location>
</feature>